<name>A0A4P8EF81_9RHOB</name>
<dbReference type="InterPro" id="IPR036412">
    <property type="entry name" value="HAD-like_sf"/>
</dbReference>
<dbReference type="EMBL" id="CP039964">
    <property type="protein sequence ID" value="QCO55508.1"/>
    <property type="molecule type" value="Genomic_DNA"/>
</dbReference>
<dbReference type="KEGG" id="pseb:EOK75_06940"/>
<evidence type="ECO:0000313" key="1">
    <source>
        <dbReference type="EMBL" id="QCO55508.1"/>
    </source>
</evidence>
<sequence>MKIVIDLDQTITAPKPGETYENASCNTAVVAKLKEYQQQGFTIAIHTARNMRTHSGNLGKINTDTLPLIIRWLDKNQVPYDEIFVGKPWCEDGGFYVDDKSIRPDEFAKLSLKEIYELIGETSPQ</sequence>
<reference evidence="1 2" key="1">
    <citation type="submission" date="2019-05" db="EMBL/GenBank/DDBJ databases">
        <title>Pseudorhodobacter turbinis sp. nov., isolated from the gut of the Korean turban shell.</title>
        <authorList>
            <person name="Jeong Y.-S."/>
            <person name="Kang W.-R."/>
            <person name="Bae J.-W."/>
        </authorList>
    </citation>
    <scope>NUCLEOTIDE SEQUENCE [LARGE SCALE GENOMIC DNA]</scope>
    <source>
        <strain evidence="1 2">S12M18</strain>
    </source>
</reference>
<dbReference type="RefSeq" id="WP_137193176.1">
    <property type="nucleotide sequence ID" value="NZ_CP039964.1"/>
</dbReference>
<evidence type="ECO:0000313" key="2">
    <source>
        <dbReference type="Proteomes" id="UP000298631"/>
    </source>
</evidence>
<keyword evidence="2" id="KW-1185">Reference proteome</keyword>
<dbReference type="AlphaFoldDB" id="A0A4P8EF81"/>
<dbReference type="SUPFAM" id="SSF56784">
    <property type="entry name" value="HAD-like"/>
    <property type="match status" value="1"/>
</dbReference>
<dbReference type="OrthoDB" id="5509517at2"/>
<dbReference type="InterPro" id="IPR023214">
    <property type="entry name" value="HAD_sf"/>
</dbReference>
<organism evidence="1 2">
    <name type="scientific">Pseudorhodobacter turbinis</name>
    <dbReference type="NCBI Taxonomy" id="2500533"/>
    <lineage>
        <taxon>Bacteria</taxon>
        <taxon>Pseudomonadati</taxon>
        <taxon>Pseudomonadota</taxon>
        <taxon>Alphaproteobacteria</taxon>
        <taxon>Rhodobacterales</taxon>
        <taxon>Paracoccaceae</taxon>
        <taxon>Pseudorhodobacter</taxon>
    </lineage>
</organism>
<dbReference type="Gene3D" id="3.40.50.1000">
    <property type="entry name" value="HAD superfamily/HAD-like"/>
    <property type="match status" value="1"/>
</dbReference>
<proteinExistence type="predicted"/>
<gene>
    <name evidence="1" type="ORF">EOK75_06940</name>
</gene>
<dbReference type="Proteomes" id="UP000298631">
    <property type="component" value="Chromosome"/>
</dbReference>
<dbReference type="InterPro" id="IPR010039">
    <property type="entry name" value="EcbF_BcbF"/>
</dbReference>
<accession>A0A4P8EF81</accession>
<dbReference type="NCBIfam" id="TIGR01689">
    <property type="entry name" value="EcbF-BcbF"/>
    <property type="match status" value="1"/>
</dbReference>
<protein>
    <submittedName>
        <fullName evidence="1">Capsular biosynthesis protein</fullName>
    </submittedName>
</protein>